<feature type="binding site" evidence="4">
    <location>
        <position position="8"/>
    </location>
    <ligand>
        <name>Ni(2+)</name>
        <dbReference type="ChEBI" id="CHEBI:49786"/>
    </ligand>
</feature>
<evidence type="ECO:0000256" key="4">
    <source>
        <dbReference type="HAMAP-Rule" id="MF_00213"/>
    </source>
</evidence>
<keyword evidence="1 4" id="KW-0533">Nickel</keyword>
<keyword evidence="3 4" id="KW-0862">Zinc</keyword>
<dbReference type="InterPro" id="IPR000688">
    <property type="entry name" value="HypA/HybF"/>
</dbReference>
<organism evidence="5 6">
    <name type="scientific">Ruminiclostridium hungatei</name>
    <name type="common">Clostridium hungatei</name>
    <dbReference type="NCBI Taxonomy" id="48256"/>
    <lineage>
        <taxon>Bacteria</taxon>
        <taxon>Bacillati</taxon>
        <taxon>Bacillota</taxon>
        <taxon>Clostridia</taxon>
        <taxon>Eubacteriales</taxon>
        <taxon>Oscillospiraceae</taxon>
        <taxon>Ruminiclostridium</taxon>
    </lineage>
</organism>
<feature type="binding site" evidence="4">
    <location>
        <position position="98"/>
    </location>
    <ligand>
        <name>Zn(2+)</name>
        <dbReference type="ChEBI" id="CHEBI:29105"/>
    </ligand>
</feature>
<evidence type="ECO:0000256" key="3">
    <source>
        <dbReference type="ARBA" id="ARBA00022833"/>
    </source>
</evidence>
<dbReference type="NCBIfam" id="TIGR00100">
    <property type="entry name" value="hypA"/>
    <property type="match status" value="1"/>
</dbReference>
<dbReference type="GO" id="GO:0051604">
    <property type="term" value="P:protein maturation"/>
    <property type="evidence" value="ECO:0007669"/>
    <property type="project" value="InterPro"/>
</dbReference>
<dbReference type="EMBL" id="MZGX01000034">
    <property type="protein sequence ID" value="OPX42085.1"/>
    <property type="molecule type" value="Genomic_DNA"/>
</dbReference>
<keyword evidence="2 4" id="KW-0479">Metal-binding</keyword>
<reference evidence="5 6" key="1">
    <citation type="submission" date="2017-03" db="EMBL/GenBank/DDBJ databases">
        <title>Genome sequence of Clostridium hungatei DSM 14427.</title>
        <authorList>
            <person name="Poehlein A."/>
            <person name="Daniel R."/>
        </authorList>
    </citation>
    <scope>NUCLEOTIDE SEQUENCE [LARGE SCALE GENOMIC DNA]</scope>
    <source>
        <strain evidence="5 6">DSM 14427</strain>
    </source>
</reference>
<dbReference type="GO" id="GO:0008270">
    <property type="term" value="F:zinc ion binding"/>
    <property type="evidence" value="ECO:0007669"/>
    <property type="project" value="UniProtKB-UniRule"/>
</dbReference>
<protein>
    <recommendedName>
        <fullName evidence="4">Hydrogenase maturation factor HypA</fullName>
    </recommendedName>
</protein>
<evidence type="ECO:0000256" key="1">
    <source>
        <dbReference type="ARBA" id="ARBA00022596"/>
    </source>
</evidence>
<feature type="binding site" evidence="4">
    <location>
        <position position="95"/>
    </location>
    <ligand>
        <name>Zn(2+)</name>
        <dbReference type="ChEBI" id="CHEBI:29105"/>
    </ligand>
</feature>
<dbReference type="PANTHER" id="PTHR34535:SF3">
    <property type="entry name" value="HYDROGENASE MATURATION FACTOR HYPA"/>
    <property type="match status" value="1"/>
</dbReference>
<keyword evidence="6" id="KW-1185">Reference proteome</keyword>
<dbReference type="AlphaFoldDB" id="A0A1V4SF47"/>
<dbReference type="PANTHER" id="PTHR34535">
    <property type="entry name" value="HYDROGENASE MATURATION FACTOR HYPA"/>
    <property type="match status" value="1"/>
</dbReference>
<dbReference type="Pfam" id="PF01155">
    <property type="entry name" value="HypA"/>
    <property type="match status" value="1"/>
</dbReference>
<gene>
    <name evidence="4 5" type="primary">hypA</name>
    <name evidence="5" type="ORF">CLHUN_39900</name>
</gene>
<name>A0A1V4SF47_RUMHU</name>
<dbReference type="Gene3D" id="3.30.2320.80">
    <property type="match status" value="1"/>
</dbReference>
<comment type="function">
    <text evidence="4">Involved in the maturation of [NiFe] hydrogenases. Required for nickel insertion into the metal center of the hydrogenase.</text>
</comment>
<comment type="similarity">
    <text evidence="4">Belongs to the HypA/HybF family.</text>
</comment>
<dbReference type="Proteomes" id="UP000191554">
    <property type="component" value="Unassembled WGS sequence"/>
</dbReference>
<evidence type="ECO:0000256" key="2">
    <source>
        <dbReference type="ARBA" id="ARBA00022723"/>
    </source>
</evidence>
<evidence type="ECO:0000313" key="5">
    <source>
        <dbReference type="EMBL" id="OPX42085.1"/>
    </source>
</evidence>
<comment type="caution">
    <text evidence="5">The sequence shown here is derived from an EMBL/GenBank/DDBJ whole genome shotgun (WGS) entry which is preliminary data.</text>
</comment>
<dbReference type="PIRSF" id="PIRSF004761">
    <property type="entry name" value="Hydrgn_mat_HypA"/>
    <property type="match status" value="1"/>
</dbReference>
<evidence type="ECO:0000313" key="6">
    <source>
        <dbReference type="Proteomes" id="UP000191554"/>
    </source>
</evidence>
<accession>A0A1V4SF47</accession>
<dbReference type="STRING" id="48256.CLHUN_39900"/>
<dbReference type="HAMAP" id="MF_00213">
    <property type="entry name" value="HypA_HybF"/>
    <property type="match status" value="1"/>
</dbReference>
<proteinExistence type="inferred from homology"/>
<sequence length="119" mass="13349">MVVNYYMHEYAVTQSMLNIALEEAKRAGASKILEIRLVIGDLSTILDDSVQMYFDIMSEGTPAQGAKLVFNRVKAQFRCRECGEVFIKPPKGFDCPRCGGLGMPTEKGKEFYIESLEVD</sequence>
<dbReference type="GO" id="GO:0016151">
    <property type="term" value="F:nickel cation binding"/>
    <property type="evidence" value="ECO:0007669"/>
    <property type="project" value="UniProtKB-UniRule"/>
</dbReference>
<feature type="binding site" evidence="4">
    <location>
        <position position="82"/>
    </location>
    <ligand>
        <name>Zn(2+)</name>
        <dbReference type="ChEBI" id="CHEBI:29105"/>
    </ligand>
</feature>
<feature type="binding site" evidence="4">
    <location>
        <position position="79"/>
    </location>
    <ligand>
        <name>Zn(2+)</name>
        <dbReference type="ChEBI" id="CHEBI:29105"/>
    </ligand>
</feature>